<accession>A0AAV6Y5W2</accession>
<dbReference type="EMBL" id="WHWC01000003">
    <property type="protein sequence ID" value="KAG8386858.1"/>
    <property type="molecule type" value="Genomic_DNA"/>
</dbReference>
<organism evidence="1 2">
    <name type="scientific">Buddleja alternifolia</name>
    <dbReference type="NCBI Taxonomy" id="168488"/>
    <lineage>
        <taxon>Eukaryota</taxon>
        <taxon>Viridiplantae</taxon>
        <taxon>Streptophyta</taxon>
        <taxon>Embryophyta</taxon>
        <taxon>Tracheophyta</taxon>
        <taxon>Spermatophyta</taxon>
        <taxon>Magnoliopsida</taxon>
        <taxon>eudicotyledons</taxon>
        <taxon>Gunneridae</taxon>
        <taxon>Pentapetalae</taxon>
        <taxon>asterids</taxon>
        <taxon>lamiids</taxon>
        <taxon>Lamiales</taxon>
        <taxon>Scrophulariaceae</taxon>
        <taxon>Buddlejeae</taxon>
        <taxon>Buddleja</taxon>
    </lineage>
</organism>
<dbReference type="PANTHER" id="PTHR10826">
    <property type="entry name" value="COMPLEMENT COMPONENT 1"/>
    <property type="match status" value="1"/>
</dbReference>
<dbReference type="InterPro" id="IPR036561">
    <property type="entry name" value="MAM33_sf"/>
</dbReference>
<dbReference type="Proteomes" id="UP000826271">
    <property type="component" value="Unassembled WGS sequence"/>
</dbReference>
<dbReference type="InterPro" id="IPR003428">
    <property type="entry name" value="MAM33"/>
</dbReference>
<evidence type="ECO:0000313" key="1">
    <source>
        <dbReference type="EMBL" id="KAG8386858.1"/>
    </source>
</evidence>
<proteinExistence type="predicted"/>
<comment type="caution">
    <text evidence="1">The sequence shown here is derived from an EMBL/GenBank/DDBJ whole genome shotgun (WGS) entry which is preliminary data.</text>
</comment>
<reference evidence="1" key="1">
    <citation type="submission" date="2019-10" db="EMBL/GenBank/DDBJ databases">
        <authorList>
            <person name="Zhang R."/>
            <person name="Pan Y."/>
            <person name="Wang J."/>
            <person name="Ma R."/>
            <person name="Yu S."/>
        </authorList>
    </citation>
    <scope>NUCLEOTIDE SEQUENCE</scope>
    <source>
        <strain evidence="1">LA-IB0</strain>
        <tissue evidence="1">Leaf</tissue>
    </source>
</reference>
<keyword evidence="2" id="KW-1185">Reference proteome</keyword>
<gene>
    <name evidence="1" type="ORF">BUALT_Bualt03G0192700</name>
</gene>
<dbReference type="PANTHER" id="PTHR10826:SF14">
    <property type="entry name" value="MITOCHONDRIAL GLYCOPROTEIN FAMILY PROTEIN"/>
    <property type="match status" value="1"/>
</dbReference>
<sequence>MSGRALINSCRISLLSPFKNNFILKSISTTFSFDRFTVEDRPNEQWITLRDKTGEDEKIKIKTTMFDSSITGLKSGEEILQLHIRVLVDIWKGEESDSMEFVAPAWKDSLEIQKFIYLDMKNLQFNLTYMDGDIKKLNSKMKTEFYEFLIQES</sequence>
<evidence type="ECO:0000313" key="2">
    <source>
        <dbReference type="Proteomes" id="UP000826271"/>
    </source>
</evidence>
<protein>
    <submittedName>
        <fullName evidence="1">Uncharacterized protein</fullName>
    </submittedName>
</protein>
<dbReference type="GO" id="GO:0005759">
    <property type="term" value="C:mitochondrial matrix"/>
    <property type="evidence" value="ECO:0007669"/>
    <property type="project" value="InterPro"/>
</dbReference>
<dbReference type="SUPFAM" id="SSF54529">
    <property type="entry name" value="Mitochondrial glycoprotein MAM33-like"/>
    <property type="match status" value="1"/>
</dbReference>
<name>A0AAV6Y5W2_9LAMI</name>
<dbReference type="AlphaFoldDB" id="A0AAV6Y5W2"/>
<dbReference type="Gene3D" id="3.10.280.10">
    <property type="entry name" value="Mitochondrial glycoprotein"/>
    <property type="match status" value="1"/>
</dbReference>